<organism evidence="2 3">
    <name type="scientific">Goodea atripinnis</name>
    <dbReference type="NCBI Taxonomy" id="208336"/>
    <lineage>
        <taxon>Eukaryota</taxon>
        <taxon>Metazoa</taxon>
        <taxon>Chordata</taxon>
        <taxon>Craniata</taxon>
        <taxon>Vertebrata</taxon>
        <taxon>Euteleostomi</taxon>
        <taxon>Actinopterygii</taxon>
        <taxon>Neopterygii</taxon>
        <taxon>Teleostei</taxon>
        <taxon>Neoteleostei</taxon>
        <taxon>Acanthomorphata</taxon>
        <taxon>Ovalentaria</taxon>
        <taxon>Atherinomorphae</taxon>
        <taxon>Cyprinodontiformes</taxon>
        <taxon>Goodeidae</taxon>
        <taxon>Goodea</taxon>
    </lineage>
</organism>
<accession>A0ABV0PGT9</accession>
<gene>
    <name evidence="2" type="ORF">GOODEAATRI_024363</name>
</gene>
<feature type="region of interest" description="Disordered" evidence="1">
    <location>
        <begin position="1"/>
        <end position="101"/>
    </location>
</feature>
<feature type="compositionally biased region" description="Basic and acidic residues" evidence="1">
    <location>
        <begin position="91"/>
        <end position="101"/>
    </location>
</feature>
<proteinExistence type="predicted"/>
<dbReference type="EMBL" id="JAHRIO010072681">
    <property type="protein sequence ID" value="MEQ2182638.1"/>
    <property type="molecule type" value="Genomic_DNA"/>
</dbReference>
<feature type="compositionally biased region" description="Basic and acidic residues" evidence="1">
    <location>
        <begin position="50"/>
        <end position="64"/>
    </location>
</feature>
<feature type="compositionally biased region" description="Basic and acidic residues" evidence="1">
    <location>
        <begin position="1"/>
        <end position="42"/>
    </location>
</feature>
<reference evidence="2 3" key="1">
    <citation type="submission" date="2021-06" db="EMBL/GenBank/DDBJ databases">
        <authorList>
            <person name="Palmer J.M."/>
        </authorList>
    </citation>
    <scope>NUCLEOTIDE SEQUENCE [LARGE SCALE GENOMIC DNA]</scope>
    <source>
        <strain evidence="2 3">GA_2019</strain>
        <tissue evidence="2">Muscle</tissue>
    </source>
</reference>
<evidence type="ECO:0000313" key="3">
    <source>
        <dbReference type="Proteomes" id="UP001476798"/>
    </source>
</evidence>
<feature type="non-terminal residue" evidence="2">
    <location>
        <position position="1"/>
    </location>
</feature>
<name>A0ABV0PGT9_9TELE</name>
<keyword evidence="3" id="KW-1185">Reference proteome</keyword>
<evidence type="ECO:0000313" key="2">
    <source>
        <dbReference type="EMBL" id="MEQ2182638.1"/>
    </source>
</evidence>
<evidence type="ECO:0000256" key="1">
    <source>
        <dbReference type="SAM" id="MobiDB-lite"/>
    </source>
</evidence>
<dbReference type="Proteomes" id="UP001476798">
    <property type="component" value="Unassembled WGS sequence"/>
</dbReference>
<comment type="caution">
    <text evidence="2">The sequence shown here is derived from an EMBL/GenBank/DDBJ whole genome shotgun (WGS) entry which is preliminary data.</text>
</comment>
<sequence length="101" mass="11696">PLRDHFSVHDRDVHKQEEDHKEVVHETQKSKKRFGENVERRGQVGNGTDETEKNSNPEHPEESAHRKHLPEGMTEQGGDVTQSIQKLTGVADRKNRRDRIL</sequence>
<protein>
    <submittedName>
        <fullName evidence="2">Uncharacterized protein</fullName>
    </submittedName>
</protein>